<keyword evidence="3" id="KW-0012">Acyltransferase</keyword>
<sequence>MMAKTKIALVQMRSGTDPDRNMDAAEAAIRQAAGEGAKLVATPEVTNLVQKDAKALFETLRAPDEDEGVKRLAALASELKIDVLAGSMALKGIDGRAVNRSMLFGPDGALKAHYDKIHMFDVAIGNGEVWSESTNYAPGSRAVIAEAAGMKLGLTICYDVRFAYLYRALAIGGAVAITVPAAFTRPTGKAHWELLLRARAIETGSFILAPAQGGTHEDGRKTWGRSMVVGPWGDVISVLDHDEPGILYAEMDTEDALSARQRIPALKGGREFTGP</sequence>
<dbReference type="GO" id="GO:0016746">
    <property type="term" value="F:acyltransferase activity"/>
    <property type="evidence" value="ECO:0007669"/>
    <property type="project" value="UniProtKB-KW"/>
</dbReference>
<evidence type="ECO:0000256" key="1">
    <source>
        <dbReference type="ARBA" id="ARBA00022801"/>
    </source>
</evidence>
<gene>
    <name evidence="3" type="ORF">X907_0981</name>
</gene>
<protein>
    <submittedName>
        <fullName evidence="3">Nitrilase/cyanide hydratase and apolipoprotein N-acyltransferase</fullName>
    </submittedName>
</protein>
<keyword evidence="3" id="KW-0449">Lipoprotein</keyword>
<dbReference type="SUPFAM" id="SSF56317">
    <property type="entry name" value="Carbon-nitrogen hydrolase"/>
    <property type="match status" value="1"/>
</dbReference>
<dbReference type="GO" id="GO:0016811">
    <property type="term" value="F:hydrolase activity, acting on carbon-nitrogen (but not peptide) bonds, in linear amides"/>
    <property type="evidence" value="ECO:0007669"/>
    <property type="project" value="InterPro"/>
</dbReference>
<dbReference type="PANTHER" id="PTHR23088">
    <property type="entry name" value="NITRILASE-RELATED"/>
    <property type="match status" value="1"/>
</dbReference>
<evidence type="ECO:0000313" key="3">
    <source>
        <dbReference type="EMBL" id="AZU03521.1"/>
    </source>
</evidence>
<name>A0A3T0E7Z2_9PROT</name>
<keyword evidence="3" id="KW-0808">Transferase</keyword>
<reference evidence="3 4" key="1">
    <citation type="submission" date="2016-12" db="EMBL/GenBank/DDBJ databases">
        <title>The genome of dimorphic prosthecate Glycocaulis alkaliphilus 6b-8t, isolated from crude oil dictates its adaptability in petroleum environments.</title>
        <authorList>
            <person name="Wu X.-L."/>
            <person name="Geng S."/>
        </authorList>
    </citation>
    <scope>NUCLEOTIDE SEQUENCE [LARGE SCALE GENOMIC DNA]</scope>
    <source>
        <strain evidence="3 4">6B-8</strain>
    </source>
</reference>
<proteinExistence type="predicted"/>
<organism evidence="3 4">
    <name type="scientific">Glycocaulis alkaliphilus</name>
    <dbReference type="NCBI Taxonomy" id="1434191"/>
    <lineage>
        <taxon>Bacteria</taxon>
        <taxon>Pseudomonadati</taxon>
        <taxon>Pseudomonadota</taxon>
        <taxon>Alphaproteobacteria</taxon>
        <taxon>Maricaulales</taxon>
        <taxon>Maricaulaceae</taxon>
        <taxon>Glycocaulis</taxon>
    </lineage>
</organism>
<dbReference type="Proteomes" id="UP000286954">
    <property type="component" value="Chromosome"/>
</dbReference>
<evidence type="ECO:0000259" key="2">
    <source>
        <dbReference type="PROSITE" id="PS50263"/>
    </source>
</evidence>
<dbReference type="EMBL" id="CP018911">
    <property type="protein sequence ID" value="AZU03521.1"/>
    <property type="molecule type" value="Genomic_DNA"/>
</dbReference>
<dbReference type="AlphaFoldDB" id="A0A3T0E7Z2"/>
<feature type="domain" description="CN hydrolase" evidence="2">
    <location>
        <begin position="5"/>
        <end position="253"/>
    </location>
</feature>
<accession>A0A3T0E7Z2</accession>
<dbReference type="InterPro" id="IPR045254">
    <property type="entry name" value="Nit1/2_C-N_Hydrolase"/>
</dbReference>
<dbReference type="KEGG" id="gak:X907_0981"/>
<dbReference type="InterPro" id="IPR003010">
    <property type="entry name" value="C-N_Hydrolase"/>
</dbReference>
<dbReference type="InterPro" id="IPR036526">
    <property type="entry name" value="C-N_Hydrolase_sf"/>
</dbReference>
<keyword evidence="4" id="KW-1185">Reference proteome</keyword>
<dbReference type="Gene3D" id="3.60.110.10">
    <property type="entry name" value="Carbon-nitrogen hydrolase"/>
    <property type="match status" value="1"/>
</dbReference>
<dbReference type="CDD" id="cd07572">
    <property type="entry name" value="nit"/>
    <property type="match status" value="1"/>
</dbReference>
<keyword evidence="1" id="KW-0378">Hydrolase</keyword>
<dbReference type="PANTHER" id="PTHR23088:SF27">
    <property type="entry name" value="DEAMINATED GLUTATHIONE AMIDASE"/>
    <property type="match status" value="1"/>
</dbReference>
<dbReference type="Pfam" id="PF00795">
    <property type="entry name" value="CN_hydrolase"/>
    <property type="match status" value="1"/>
</dbReference>
<dbReference type="PROSITE" id="PS50263">
    <property type="entry name" value="CN_HYDROLASE"/>
    <property type="match status" value="1"/>
</dbReference>
<evidence type="ECO:0000313" key="4">
    <source>
        <dbReference type="Proteomes" id="UP000286954"/>
    </source>
</evidence>